<name>A0A3D8Q6V0_9EURO</name>
<dbReference type="STRING" id="1810919.A0A3D8Q6V0"/>
<proteinExistence type="predicted"/>
<evidence type="ECO:0000313" key="2">
    <source>
        <dbReference type="EMBL" id="RDW57417.1"/>
    </source>
</evidence>
<protein>
    <submittedName>
        <fullName evidence="2">Uncharacterized protein</fullName>
    </submittedName>
</protein>
<evidence type="ECO:0000313" key="3">
    <source>
        <dbReference type="Proteomes" id="UP000256690"/>
    </source>
</evidence>
<feature type="region of interest" description="Disordered" evidence="1">
    <location>
        <begin position="1"/>
        <end position="61"/>
    </location>
</feature>
<dbReference type="EMBL" id="PVWQ01000028">
    <property type="protein sequence ID" value="RDW57417.1"/>
    <property type="molecule type" value="Genomic_DNA"/>
</dbReference>
<feature type="compositionally biased region" description="Polar residues" evidence="1">
    <location>
        <begin position="22"/>
        <end position="37"/>
    </location>
</feature>
<dbReference type="OrthoDB" id="5341904at2759"/>
<feature type="compositionally biased region" description="Polar residues" evidence="1">
    <location>
        <begin position="47"/>
        <end position="59"/>
    </location>
</feature>
<dbReference type="Proteomes" id="UP000256690">
    <property type="component" value="Unassembled WGS sequence"/>
</dbReference>
<sequence length="305" mass="33180">MGSSLSLPNRDKRRRSNRLSKPPQNQSVPGCPSSRSLPQPAERALSLPSTPTARQTPWTGVSVPVDSDDFVLHNPRSQSFSAKPLSREATLRSSVARRSIHNTAHEDVLPRDVKLLPQCRPTTPSDFGYTHLGSLKLGSLRVVNGSASPCPSDRTRLDQSGSPALEVIPDILNFKDSFSIGTAPSSEAYAKYQSILDATNPDHVGNPQNETCPNALVHSVSSAINGMPVTILDISCATSAGDDIDVPASPFSFEKSPTTTSCRGMDLREADDEGISVYDRDRQLRKLSYTRRQRLQLRGLASEFQ</sequence>
<dbReference type="AlphaFoldDB" id="A0A3D8Q6V0"/>
<comment type="caution">
    <text evidence="2">The sequence shown here is derived from an EMBL/GenBank/DDBJ whole genome shotgun (WGS) entry which is preliminary data.</text>
</comment>
<accession>A0A3D8Q6V0</accession>
<keyword evidence="3" id="KW-1185">Reference proteome</keyword>
<organism evidence="2 3">
    <name type="scientific">Aspergillus mulundensis</name>
    <dbReference type="NCBI Taxonomy" id="1810919"/>
    <lineage>
        <taxon>Eukaryota</taxon>
        <taxon>Fungi</taxon>
        <taxon>Dikarya</taxon>
        <taxon>Ascomycota</taxon>
        <taxon>Pezizomycotina</taxon>
        <taxon>Eurotiomycetes</taxon>
        <taxon>Eurotiomycetidae</taxon>
        <taxon>Eurotiales</taxon>
        <taxon>Aspergillaceae</taxon>
        <taxon>Aspergillus</taxon>
        <taxon>Aspergillus subgen. Nidulantes</taxon>
    </lineage>
</organism>
<reference evidence="2 3" key="1">
    <citation type="journal article" date="2018" name="IMA Fungus">
        <title>IMA Genome-F 9: Draft genome sequence of Annulohypoxylon stygium, Aspergillus mulundensis, Berkeleyomyces basicola (syn. Thielaviopsis basicola), Ceratocystis smalleyi, two Cercospora beticola strains, Coleophoma cylindrospora, Fusarium fracticaudum, Phialophora cf. hyalina, and Morchella septimelata.</title>
        <authorList>
            <person name="Wingfield B.D."/>
            <person name="Bills G.F."/>
            <person name="Dong Y."/>
            <person name="Huang W."/>
            <person name="Nel W.J."/>
            <person name="Swalarsk-Parry B.S."/>
            <person name="Vaghefi N."/>
            <person name="Wilken P.M."/>
            <person name="An Z."/>
            <person name="de Beer Z.W."/>
            <person name="De Vos L."/>
            <person name="Chen L."/>
            <person name="Duong T.A."/>
            <person name="Gao Y."/>
            <person name="Hammerbacher A."/>
            <person name="Kikkert J.R."/>
            <person name="Li Y."/>
            <person name="Li H."/>
            <person name="Li K."/>
            <person name="Li Q."/>
            <person name="Liu X."/>
            <person name="Ma X."/>
            <person name="Naidoo K."/>
            <person name="Pethybridge S.J."/>
            <person name="Sun J."/>
            <person name="Steenkamp E.T."/>
            <person name="van der Nest M.A."/>
            <person name="van Wyk S."/>
            <person name="Wingfield M.J."/>
            <person name="Xiong C."/>
            <person name="Yue Q."/>
            <person name="Zhang X."/>
        </authorList>
    </citation>
    <scope>NUCLEOTIDE SEQUENCE [LARGE SCALE GENOMIC DNA]</scope>
    <source>
        <strain evidence="2 3">DSM 5745</strain>
    </source>
</reference>
<gene>
    <name evidence="2" type="ORF">DSM5745_11501</name>
</gene>
<dbReference type="GeneID" id="38121871"/>
<dbReference type="RefSeq" id="XP_026597912.1">
    <property type="nucleotide sequence ID" value="XM_026753517.1"/>
</dbReference>
<evidence type="ECO:0000256" key="1">
    <source>
        <dbReference type="SAM" id="MobiDB-lite"/>
    </source>
</evidence>